<organism evidence="4 5">
    <name type="scientific">Postia placenta MAD-698-R-SB12</name>
    <dbReference type="NCBI Taxonomy" id="670580"/>
    <lineage>
        <taxon>Eukaryota</taxon>
        <taxon>Fungi</taxon>
        <taxon>Dikarya</taxon>
        <taxon>Basidiomycota</taxon>
        <taxon>Agaricomycotina</taxon>
        <taxon>Agaricomycetes</taxon>
        <taxon>Polyporales</taxon>
        <taxon>Adustoporiaceae</taxon>
        <taxon>Rhodonia</taxon>
    </lineage>
</organism>
<dbReference type="STRING" id="670580.A0A1X6MQA8"/>
<dbReference type="Proteomes" id="UP000194127">
    <property type="component" value="Unassembled WGS sequence"/>
</dbReference>
<dbReference type="AlphaFoldDB" id="A0A1X6MQA8"/>
<dbReference type="EMBL" id="KZ110604">
    <property type="protein sequence ID" value="OSX58587.1"/>
    <property type="molecule type" value="Genomic_DNA"/>
</dbReference>
<evidence type="ECO:0000256" key="2">
    <source>
        <dbReference type="SAM" id="Phobius"/>
    </source>
</evidence>
<dbReference type="InterPro" id="IPR013094">
    <property type="entry name" value="AB_hydrolase_3"/>
</dbReference>
<proteinExistence type="predicted"/>
<dbReference type="InterPro" id="IPR029058">
    <property type="entry name" value="AB_hydrolase_fold"/>
</dbReference>
<evidence type="ECO:0000256" key="1">
    <source>
        <dbReference type="ARBA" id="ARBA00022801"/>
    </source>
</evidence>
<keyword evidence="5" id="KW-1185">Reference proteome</keyword>
<dbReference type="SUPFAM" id="SSF53474">
    <property type="entry name" value="alpha/beta-Hydrolases"/>
    <property type="match status" value="1"/>
</dbReference>
<dbReference type="GO" id="GO:0016787">
    <property type="term" value="F:hydrolase activity"/>
    <property type="evidence" value="ECO:0007669"/>
    <property type="project" value="UniProtKB-KW"/>
</dbReference>
<dbReference type="PANTHER" id="PTHR48081">
    <property type="entry name" value="AB HYDROLASE SUPERFAMILY PROTEIN C4A8.06C"/>
    <property type="match status" value="1"/>
</dbReference>
<evidence type="ECO:0000313" key="5">
    <source>
        <dbReference type="Proteomes" id="UP000194127"/>
    </source>
</evidence>
<feature type="domain" description="Alpha/beta hydrolase fold-3" evidence="3">
    <location>
        <begin position="140"/>
        <end position="376"/>
    </location>
</feature>
<dbReference type="RefSeq" id="XP_024335381.1">
    <property type="nucleotide sequence ID" value="XM_024481266.1"/>
</dbReference>
<sequence>MVFLFRRQPLRSFYGLCNALTILFIRLPVWMLTFTVPSWRPVATWTMKRSLAVTAFRAFVHGMFMTALVPLPYPKEDKPDPKEPGIAWADPVPDLIVGEISDYARANQVDAVRTPGFWYGPRGPNGEVGQKASPGEKVIYHFHGGGFVLGTSRPSNKATQTLFSGFSEHFSGDTRIFALEFRLASTPPLGDANHFPAAFIDAITGYHYLVHDLGFAPANILLEGNSAGGLLAFSLARYLVAYRAQLPAELGVPCGVLMSSPTLDWAASYTGPDASLTRNFQSDYTDRFFSSGYSLRALAGQLPLDLAATSAWTSPGARHAKITPGTFAGVPRTCIVSGGAEIALDAIRAFRARLEADVGTEGVTYIEVAGAAHDFLTVTWCEPERTNALREVATWAREVWAA</sequence>
<keyword evidence="1" id="KW-0378">Hydrolase</keyword>
<evidence type="ECO:0000313" key="4">
    <source>
        <dbReference type="EMBL" id="OSX58587.1"/>
    </source>
</evidence>
<dbReference type="PANTHER" id="PTHR48081:SF26">
    <property type="entry name" value="ALPHA_BETA HYDROLASE FOLD-3 DOMAIN-CONTAINING PROTEIN"/>
    <property type="match status" value="1"/>
</dbReference>
<name>A0A1X6MQA8_9APHY</name>
<keyword evidence="2" id="KW-0472">Membrane</keyword>
<dbReference type="OrthoDB" id="2152029at2759"/>
<protein>
    <recommendedName>
        <fullName evidence="3">Alpha/beta hydrolase fold-3 domain-containing protein</fullName>
    </recommendedName>
</protein>
<accession>A0A1X6MQA8</accession>
<feature type="transmembrane region" description="Helical" evidence="2">
    <location>
        <begin position="12"/>
        <end position="31"/>
    </location>
</feature>
<dbReference type="Gene3D" id="3.40.50.1820">
    <property type="entry name" value="alpha/beta hydrolase"/>
    <property type="match status" value="1"/>
</dbReference>
<reference evidence="4 5" key="1">
    <citation type="submission" date="2017-04" db="EMBL/GenBank/DDBJ databases">
        <title>Genome Sequence of the Model Brown-Rot Fungus Postia placenta SB12.</title>
        <authorList>
            <consortium name="DOE Joint Genome Institute"/>
            <person name="Gaskell J."/>
            <person name="Kersten P."/>
            <person name="Larrondo L.F."/>
            <person name="Canessa P."/>
            <person name="Martinez D."/>
            <person name="Hibbett D."/>
            <person name="Schmoll M."/>
            <person name="Kubicek C.P."/>
            <person name="Martinez A.T."/>
            <person name="Yadav J."/>
            <person name="Master E."/>
            <person name="Magnuson J.K."/>
            <person name="James T."/>
            <person name="Yaver D."/>
            <person name="Berka R."/>
            <person name="Labutti K."/>
            <person name="Lipzen A."/>
            <person name="Aerts A."/>
            <person name="Barry K."/>
            <person name="Henrissat B."/>
            <person name="Blanchette R."/>
            <person name="Grigoriev I."/>
            <person name="Cullen D."/>
        </authorList>
    </citation>
    <scope>NUCLEOTIDE SEQUENCE [LARGE SCALE GENOMIC DNA]</scope>
    <source>
        <strain evidence="4 5">MAD-698-R-SB12</strain>
    </source>
</reference>
<keyword evidence="2" id="KW-1133">Transmembrane helix</keyword>
<gene>
    <name evidence="4" type="ORF">POSPLADRAFT_1060473</name>
</gene>
<keyword evidence="2" id="KW-0812">Transmembrane</keyword>
<dbReference type="Pfam" id="PF07859">
    <property type="entry name" value="Abhydrolase_3"/>
    <property type="match status" value="1"/>
</dbReference>
<dbReference type="GeneID" id="36326216"/>
<evidence type="ECO:0000259" key="3">
    <source>
        <dbReference type="Pfam" id="PF07859"/>
    </source>
</evidence>
<dbReference type="InterPro" id="IPR050300">
    <property type="entry name" value="GDXG_lipolytic_enzyme"/>
</dbReference>